<dbReference type="CTD" id="51315"/>
<evidence type="ECO:0000256" key="1">
    <source>
        <dbReference type="SAM" id="MobiDB-lite"/>
    </source>
</evidence>
<dbReference type="Proteomes" id="UP000694851">
    <property type="component" value="Unplaced"/>
</dbReference>
<feature type="region of interest" description="Disordered" evidence="1">
    <location>
        <begin position="1"/>
        <end position="43"/>
    </location>
</feature>
<dbReference type="RefSeq" id="XP_019488530.1">
    <property type="nucleotide sequence ID" value="XM_019632985.1"/>
</dbReference>
<dbReference type="AlphaFoldDB" id="A0A8B7QK55"/>
<protein>
    <submittedName>
        <fullName evidence="3">Lysine-rich coiled-coil protein 1 isoform X2</fullName>
    </submittedName>
</protein>
<evidence type="ECO:0000313" key="2">
    <source>
        <dbReference type="Proteomes" id="UP000694851"/>
    </source>
</evidence>
<proteinExistence type="predicted"/>
<organism evidence="2 3">
    <name type="scientific">Hipposideros armiger</name>
    <name type="common">Great Himalayan leaf-nosed bat</name>
    <dbReference type="NCBI Taxonomy" id="186990"/>
    <lineage>
        <taxon>Eukaryota</taxon>
        <taxon>Metazoa</taxon>
        <taxon>Chordata</taxon>
        <taxon>Craniata</taxon>
        <taxon>Vertebrata</taxon>
        <taxon>Euteleostomi</taxon>
        <taxon>Mammalia</taxon>
        <taxon>Eutheria</taxon>
        <taxon>Laurasiatheria</taxon>
        <taxon>Chiroptera</taxon>
        <taxon>Yinpterochiroptera</taxon>
        <taxon>Rhinolophoidea</taxon>
        <taxon>Hipposideridae</taxon>
        <taxon>Hipposideros</taxon>
    </lineage>
</organism>
<sequence length="86" mass="8750">MADSVGAGVPSPPAARGEGRQGPQVECGGKRDASAFGGGGGGAPQLLQSHYLGKVCAKKLKQLMGEYDQISPPSSQPDKGKWQGVK</sequence>
<dbReference type="OrthoDB" id="9747435at2759"/>
<keyword evidence="2" id="KW-1185">Reference proteome</keyword>
<reference evidence="3" key="1">
    <citation type="submission" date="2025-08" db="UniProtKB">
        <authorList>
            <consortium name="RefSeq"/>
        </authorList>
    </citation>
    <scope>IDENTIFICATION</scope>
    <source>
        <tissue evidence="3">Muscle</tissue>
    </source>
</reference>
<dbReference type="GeneID" id="109376842"/>
<name>A0A8B7QK55_HIPAR</name>
<evidence type="ECO:0000313" key="3">
    <source>
        <dbReference type="RefSeq" id="XP_019488530.1"/>
    </source>
</evidence>
<gene>
    <name evidence="3" type="primary">KRCC1</name>
</gene>
<feature type="region of interest" description="Disordered" evidence="1">
    <location>
        <begin position="67"/>
        <end position="86"/>
    </location>
</feature>
<accession>A0A8B7QK55</accession>